<dbReference type="PANTHER" id="PTHR45869">
    <property type="entry name" value="C-REACTIVE PROTEIN-RELATED"/>
    <property type="match status" value="1"/>
</dbReference>
<dbReference type="InterPro" id="IPR051005">
    <property type="entry name" value="Pentraxin_domain"/>
</dbReference>
<evidence type="ECO:0000256" key="6">
    <source>
        <dbReference type="ARBA" id="ARBA00022837"/>
    </source>
</evidence>
<evidence type="ECO:0000313" key="12">
    <source>
        <dbReference type="Proteomes" id="UP000005207"/>
    </source>
</evidence>
<sequence>MANEASSNSFPVLKRTVTRMRKQQRYKTHNSSLFSSHRLDTDLKMALLILLVMLTACAAMPQDLSGKMFIFPQETDTANVRLSTSMQSFTAVTACFRSITDFSRNHNLFSLSTPSFHNGFLVFKEAGNNVIDIYVRNNRVTFTGQDYMLNTWQSICTTWDSESELVQLWLNGKPSIKKFIGGSVITDPIVIVGQEQDSHGGGFDINQSFVGMMSDVHMWNYVLSPCEIQRFVEDLNFTPGNMINWRALEFEATGRVLVENKITCE</sequence>
<comment type="subcellular location">
    <subcellularLocation>
        <location evidence="2">Secreted</location>
    </subcellularLocation>
</comment>
<evidence type="ECO:0000256" key="4">
    <source>
        <dbReference type="ARBA" id="ARBA00022723"/>
    </source>
</evidence>
<name>A0A669EBJ3_ORENI</name>
<comment type="cofactor">
    <cofactor evidence="1">
        <name>Ca(2+)</name>
        <dbReference type="ChEBI" id="CHEBI:29108"/>
    </cofactor>
</comment>
<dbReference type="PANTHER" id="PTHR45869:SF7">
    <property type="entry name" value="C-REACTIVE PROTEIN"/>
    <property type="match status" value="1"/>
</dbReference>
<keyword evidence="4" id="KW-0479">Metal-binding</keyword>
<evidence type="ECO:0000256" key="9">
    <source>
        <dbReference type="PROSITE-ProRule" id="PRU01172"/>
    </source>
</evidence>
<gene>
    <name evidence="11" type="primary">LOC109196457</name>
</gene>
<dbReference type="Pfam" id="PF00354">
    <property type="entry name" value="Pentaxin"/>
    <property type="match status" value="1"/>
</dbReference>
<dbReference type="InParanoid" id="A0A669EBJ3"/>
<keyword evidence="7" id="KW-1015">Disulfide bond</keyword>
<accession>A0A669EBJ3</accession>
<evidence type="ECO:0000256" key="1">
    <source>
        <dbReference type="ARBA" id="ARBA00001913"/>
    </source>
</evidence>
<dbReference type="InterPro" id="IPR001759">
    <property type="entry name" value="PTX_dom"/>
</dbReference>
<reference evidence="11" key="2">
    <citation type="submission" date="2025-08" db="UniProtKB">
        <authorList>
            <consortium name="Ensembl"/>
        </authorList>
    </citation>
    <scope>IDENTIFICATION</scope>
</reference>
<evidence type="ECO:0000313" key="11">
    <source>
        <dbReference type="Ensembl" id="ENSONIP00000068914.1"/>
    </source>
</evidence>
<protein>
    <recommendedName>
        <fullName evidence="10">Pentraxin (PTX) domain-containing protein</fullName>
    </recommendedName>
</protein>
<comment type="caution">
    <text evidence="9">Lacks conserved residue(s) required for the propagation of feature annotation.</text>
</comment>
<dbReference type="GO" id="GO:0005576">
    <property type="term" value="C:extracellular region"/>
    <property type="evidence" value="ECO:0007669"/>
    <property type="project" value="UniProtKB-SubCell"/>
</dbReference>
<feature type="domain" description="Pentraxin (PTX)" evidence="10">
    <location>
        <begin position="65"/>
        <end position="264"/>
    </location>
</feature>
<dbReference type="OMA" id="SEPSWEQ"/>
<keyword evidence="12" id="KW-1185">Reference proteome</keyword>
<organism evidence="11 12">
    <name type="scientific">Oreochromis niloticus</name>
    <name type="common">Nile tilapia</name>
    <name type="synonym">Tilapia nilotica</name>
    <dbReference type="NCBI Taxonomy" id="8128"/>
    <lineage>
        <taxon>Eukaryota</taxon>
        <taxon>Metazoa</taxon>
        <taxon>Chordata</taxon>
        <taxon>Craniata</taxon>
        <taxon>Vertebrata</taxon>
        <taxon>Euteleostomi</taxon>
        <taxon>Actinopterygii</taxon>
        <taxon>Neopterygii</taxon>
        <taxon>Teleostei</taxon>
        <taxon>Neoteleostei</taxon>
        <taxon>Acanthomorphata</taxon>
        <taxon>Ovalentaria</taxon>
        <taxon>Cichlomorphae</taxon>
        <taxon>Cichliformes</taxon>
        <taxon>Cichlidae</taxon>
        <taxon>African cichlids</taxon>
        <taxon>Pseudocrenilabrinae</taxon>
        <taxon>Oreochromini</taxon>
        <taxon>Oreochromis</taxon>
    </lineage>
</organism>
<dbReference type="GO" id="GO:0046872">
    <property type="term" value="F:metal ion binding"/>
    <property type="evidence" value="ECO:0007669"/>
    <property type="project" value="UniProtKB-KW"/>
</dbReference>
<evidence type="ECO:0000259" key="10">
    <source>
        <dbReference type="PROSITE" id="PS51828"/>
    </source>
</evidence>
<evidence type="ECO:0000256" key="2">
    <source>
        <dbReference type="ARBA" id="ARBA00004613"/>
    </source>
</evidence>
<dbReference type="SUPFAM" id="SSF49899">
    <property type="entry name" value="Concanavalin A-like lectins/glucanases"/>
    <property type="match status" value="1"/>
</dbReference>
<keyword evidence="5" id="KW-0732">Signal</keyword>
<evidence type="ECO:0000256" key="8">
    <source>
        <dbReference type="ARBA" id="ARBA00038102"/>
    </source>
</evidence>
<comment type="similarity">
    <text evidence="8">Belongs to the pentraxin family.</text>
</comment>
<dbReference type="Gene3D" id="2.60.120.200">
    <property type="match status" value="1"/>
</dbReference>
<evidence type="ECO:0000256" key="5">
    <source>
        <dbReference type="ARBA" id="ARBA00022729"/>
    </source>
</evidence>
<reference evidence="12" key="1">
    <citation type="submission" date="2012-01" db="EMBL/GenBank/DDBJ databases">
        <title>The Genome Sequence of Oreochromis niloticus (Nile Tilapia).</title>
        <authorList>
            <consortium name="Broad Institute Genome Assembly Team"/>
            <consortium name="Broad Institute Sequencing Platform"/>
            <person name="Di Palma F."/>
            <person name="Johnson J."/>
            <person name="Lander E.S."/>
            <person name="Lindblad-Toh K."/>
        </authorList>
    </citation>
    <scope>NUCLEOTIDE SEQUENCE [LARGE SCALE GENOMIC DNA]</scope>
</reference>
<dbReference type="InterPro" id="IPR013320">
    <property type="entry name" value="ConA-like_dom_sf"/>
</dbReference>
<keyword evidence="3" id="KW-0964">Secreted</keyword>
<dbReference type="GeneTree" id="ENSGT01100000263515"/>
<keyword evidence="6" id="KW-0106">Calcium</keyword>
<dbReference type="SMART" id="SM00159">
    <property type="entry name" value="PTX"/>
    <property type="match status" value="1"/>
</dbReference>
<evidence type="ECO:0000256" key="7">
    <source>
        <dbReference type="ARBA" id="ARBA00023157"/>
    </source>
</evidence>
<dbReference type="Ensembl" id="ENSONIT00000088862.1">
    <property type="protein sequence ID" value="ENSONIP00000068914.1"/>
    <property type="gene ID" value="ENSONIG00000039035.1"/>
</dbReference>
<proteinExistence type="inferred from homology"/>
<dbReference type="AlphaFoldDB" id="A0A669EBJ3"/>
<reference evidence="11" key="3">
    <citation type="submission" date="2025-09" db="UniProtKB">
        <authorList>
            <consortium name="Ensembl"/>
        </authorList>
    </citation>
    <scope>IDENTIFICATION</scope>
</reference>
<dbReference type="FunFam" id="2.60.120.200:FF:000070">
    <property type="entry name" value="Serum amyloid P-component"/>
    <property type="match status" value="1"/>
</dbReference>
<dbReference type="Proteomes" id="UP000005207">
    <property type="component" value="Linkage group LG22"/>
</dbReference>
<evidence type="ECO:0000256" key="3">
    <source>
        <dbReference type="ARBA" id="ARBA00022525"/>
    </source>
</evidence>
<dbReference type="PROSITE" id="PS51828">
    <property type="entry name" value="PTX_2"/>
    <property type="match status" value="1"/>
</dbReference>
<dbReference type="PRINTS" id="PR00895">
    <property type="entry name" value="PENTAXIN"/>
</dbReference>